<dbReference type="Gene3D" id="3.40.50.1820">
    <property type="entry name" value="alpha/beta hydrolase"/>
    <property type="match status" value="1"/>
</dbReference>
<sequence>MLAGCIHSPLPGTTPTAPGPAPVGAIAYPEPGPPYPASTNDPFYRQPAPARLAGMAPGRIIRYRPISPRAYRISHVQARAWQFVYRSTDTQGAPIADVATLLVPPKPRRRLLSYQVAYDALNPVCAPSQEIVRGTMIEQWFVSKALKRHWPVVLPDYEGPKLAFGAGRNAGYAVLDAIRAARALAPPQLINRRTPVALWGYSGGAFASLWAGELAGNYAPRLPIIGIAAGAPPANLLASARHIDGGAFAGIYFEAALGLARAYPQIDLDRRLNERGRAMKHKLARSCLAQELAGVRDPLFSGYSFTRMKRYVTVDNLLSMPTVATVARANRLGGHGLPAPLYYYAAWFDQLTPRDEAGALARRYCDRGTVVHFDWKLGDHLLSAVTGANEAMDFLAARFDSHETPRGHRPTDDCPDIRRRWPTEPSS</sequence>
<gene>
    <name evidence="2" type="ORF">C41B8_11163</name>
</gene>
<dbReference type="PATRIC" id="fig|1304275.5.peg.2277"/>
<dbReference type="RefSeq" id="WP_037338011.1">
    <property type="nucleotide sequence ID" value="NZ_APNK01000016.1"/>
</dbReference>
<accession>A0A084IKB0</accession>
<name>A0A084IKB0_SALHC</name>
<evidence type="ECO:0000313" key="3">
    <source>
        <dbReference type="Proteomes" id="UP000028302"/>
    </source>
</evidence>
<feature type="region of interest" description="Disordered" evidence="1">
    <location>
        <begin position="402"/>
        <end position="427"/>
    </location>
</feature>
<organism evidence="2 3">
    <name type="scientific">Salinisphaera hydrothermalis (strain C41B8)</name>
    <dbReference type="NCBI Taxonomy" id="1304275"/>
    <lineage>
        <taxon>Bacteria</taxon>
        <taxon>Pseudomonadati</taxon>
        <taxon>Pseudomonadota</taxon>
        <taxon>Gammaproteobacteria</taxon>
        <taxon>Salinisphaerales</taxon>
        <taxon>Salinisphaeraceae</taxon>
        <taxon>Salinisphaera</taxon>
    </lineage>
</organism>
<dbReference type="Pfam" id="PF03583">
    <property type="entry name" value="LIP"/>
    <property type="match status" value="1"/>
</dbReference>
<dbReference type="eggNOG" id="COG1506">
    <property type="taxonomic scope" value="Bacteria"/>
</dbReference>
<proteinExistence type="predicted"/>
<dbReference type="STRING" id="1304275.C41B8_11163"/>
<dbReference type="SUPFAM" id="SSF53474">
    <property type="entry name" value="alpha/beta-Hydrolases"/>
    <property type="match status" value="1"/>
</dbReference>
<dbReference type="InterPro" id="IPR005152">
    <property type="entry name" value="Lipase_secreted"/>
</dbReference>
<protein>
    <submittedName>
        <fullName evidence="2">Lipase</fullName>
    </submittedName>
</protein>
<dbReference type="AlphaFoldDB" id="A0A084IKB0"/>
<dbReference type="PANTHER" id="PTHR34853:SF1">
    <property type="entry name" value="LIPASE 5"/>
    <property type="match status" value="1"/>
</dbReference>
<dbReference type="InterPro" id="IPR029058">
    <property type="entry name" value="AB_hydrolase_fold"/>
</dbReference>
<dbReference type="GO" id="GO:0016042">
    <property type="term" value="P:lipid catabolic process"/>
    <property type="evidence" value="ECO:0007669"/>
    <property type="project" value="InterPro"/>
</dbReference>
<dbReference type="Gene3D" id="1.10.260.130">
    <property type="match status" value="1"/>
</dbReference>
<dbReference type="PIRSF" id="PIRSF029171">
    <property type="entry name" value="Esterase_LipA"/>
    <property type="match status" value="1"/>
</dbReference>
<dbReference type="EMBL" id="APNK01000016">
    <property type="protein sequence ID" value="KEZ77144.1"/>
    <property type="molecule type" value="Genomic_DNA"/>
</dbReference>
<dbReference type="Proteomes" id="UP000028302">
    <property type="component" value="Unassembled WGS sequence"/>
</dbReference>
<reference evidence="2 3" key="1">
    <citation type="submission" date="2013-03" db="EMBL/GenBank/DDBJ databases">
        <title>Salinisphaera hydrothermalis C41B8 Genome Sequencing.</title>
        <authorList>
            <person name="Li C."/>
            <person name="Lai Q."/>
            <person name="Shao Z."/>
        </authorList>
    </citation>
    <scope>NUCLEOTIDE SEQUENCE [LARGE SCALE GENOMIC DNA]</scope>
    <source>
        <strain evidence="2 3">C41B8</strain>
    </source>
</reference>
<evidence type="ECO:0000256" key="1">
    <source>
        <dbReference type="SAM" id="MobiDB-lite"/>
    </source>
</evidence>
<evidence type="ECO:0000313" key="2">
    <source>
        <dbReference type="EMBL" id="KEZ77144.1"/>
    </source>
</evidence>
<dbReference type="GO" id="GO:0004806">
    <property type="term" value="F:triacylglycerol lipase activity"/>
    <property type="evidence" value="ECO:0007669"/>
    <property type="project" value="InterPro"/>
</dbReference>
<comment type="caution">
    <text evidence="2">The sequence shown here is derived from an EMBL/GenBank/DDBJ whole genome shotgun (WGS) entry which is preliminary data.</text>
</comment>
<dbReference type="PANTHER" id="PTHR34853">
    <property type="match status" value="1"/>
</dbReference>
<keyword evidence="3" id="KW-1185">Reference proteome</keyword>